<dbReference type="EC" id="2.7.7.87" evidence="3"/>
<organism evidence="14">
    <name type="scientific">Streptococcus parasanguinis</name>
    <dbReference type="NCBI Taxonomy" id="1318"/>
    <lineage>
        <taxon>Bacteria</taxon>
        <taxon>Bacillati</taxon>
        <taxon>Bacillota</taxon>
        <taxon>Bacilli</taxon>
        <taxon>Lactobacillales</taxon>
        <taxon>Streptococcaceae</taxon>
        <taxon>Streptococcus</taxon>
    </lineage>
</organism>
<proteinExistence type="inferred from homology"/>
<keyword evidence="9" id="KW-0067">ATP-binding</keyword>
<reference evidence="14 15" key="1">
    <citation type="journal article" date="2019" name="Nat. Med.">
        <title>A library of human gut bacterial isolates paired with longitudinal multiomics data enables mechanistic microbiome research.</title>
        <authorList>
            <person name="Poyet M."/>
            <person name="Groussin M."/>
            <person name="Gibbons S.M."/>
            <person name="Avila-Pacheco J."/>
            <person name="Jiang X."/>
            <person name="Kearney S.M."/>
            <person name="Perrotta A.R."/>
            <person name="Berdy B."/>
            <person name="Zhao S."/>
            <person name="Lieberman T.D."/>
            <person name="Swanson P.K."/>
            <person name="Smith M."/>
            <person name="Roesemann S."/>
            <person name="Alexander J.E."/>
            <person name="Rich S.A."/>
            <person name="Livny J."/>
            <person name="Vlamakis H."/>
            <person name="Clish C."/>
            <person name="Bullock K."/>
            <person name="Deik A."/>
            <person name="Scott J."/>
            <person name="Pierce K.A."/>
            <person name="Xavier R.J."/>
            <person name="Alm E.J."/>
        </authorList>
    </citation>
    <scope>NUCLEOTIDE SEQUENCE</scope>
    <source>
        <strain evidence="13 15">BIOML-A12</strain>
        <strain evidence="14">BIOML-A6</strain>
    </source>
</reference>
<evidence type="ECO:0000256" key="8">
    <source>
        <dbReference type="ARBA" id="ARBA00022741"/>
    </source>
</evidence>
<dbReference type="GO" id="GO:0000049">
    <property type="term" value="F:tRNA binding"/>
    <property type="evidence" value="ECO:0007669"/>
    <property type="project" value="TreeGrafter"/>
</dbReference>
<dbReference type="GO" id="GO:0003725">
    <property type="term" value="F:double-stranded RNA binding"/>
    <property type="evidence" value="ECO:0007669"/>
    <property type="project" value="InterPro"/>
</dbReference>
<evidence type="ECO:0000256" key="4">
    <source>
        <dbReference type="ARBA" id="ARBA00022490"/>
    </source>
</evidence>
<evidence type="ECO:0000256" key="6">
    <source>
        <dbReference type="ARBA" id="ARBA00022694"/>
    </source>
</evidence>
<dbReference type="Pfam" id="PF01300">
    <property type="entry name" value="Sua5_yciO_yrdC"/>
    <property type="match status" value="1"/>
</dbReference>
<evidence type="ECO:0000256" key="3">
    <source>
        <dbReference type="ARBA" id="ARBA00012584"/>
    </source>
</evidence>
<comment type="catalytic activity">
    <reaction evidence="11">
        <text>L-threonine + hydrogencarbonate + ATP = L-threonylcarbamoyladenylate + diphosphate + H2O</text>
        <dbReference type="Rhea" id="RHEA:36407"/>
        <dbReference type="ChEBI" id="CHEBI:15377"/>
        <dbReference type="ChEBI" id="CHEBI:17544"/>
        <dbReference type="ChEBI" id="CHEBI:30616"/>
        <dbReference type="ChEBI" id="CHEBI:33019"/>
        <dbReference type="ChEBI" id="CHEBI:57926"/>
        <dbReference type="ChEBI" id="CHEBI:73682"/>
        <dbReference type="EC" id="2.7.7.87"/>
    </reaction>
</comment>
<dbReference type="PROSITE" id="PS51163">
    <property type="entry name" value="YRDC"/>
    <property type="match status" value="1"/>
</dbReference>
<evidence type="ECO:0000256" key="1">
    <source>
        <dbReference type="ARBA" id="ARBA00004496"/>
    </source>
</evidence>
<dbReference type="GO" id="GO:0061710">
    <property type="term" value="F:L-threonylcarbamoyladenylate synthase"/>
    <property type="evidence" value="ECO:0007669"/>
    <property type="project" value="UniProtKB-EC"/>
</dbReference>
<evidence type="ECO:0000313" key="14">
    <source>
        <dbReference type="EMBL" id="MTS01110.1"/>
    </source>
</evidence>
<keyword evidence="4" id="KW-0963">Cytoplasm</keyword>
<evidence type="ECO:0000259" key="12">
    <source>
        <dbReference type="PROSITE" id="PS51163"/>
    </source>
</evidence>
<protein>
    <recommendedName>
        <fullName evidence="10">L-threonylcarbamoyladenylate synthase</fullName>
        <ecNumber evidence="3">2.7.7.87</ecNumber>
    </recommendedName>
    <alternativeName>
        <fullName evidence="10">L-threonylcarbamoyladenylate synthase</fullName>
    </alternativeName>
</protein>
<dbReference type="Proteomes" id="UP000460220">
    <property type="component" value="Unassembled WGS sequence"/>
</dbReference>
<dbReference type="EMBL" id="WMYY01000004">
    <property type="protein sequence ID" value="MTR66637.1"/>
    <property type="molecule type" value="Genomic_DNA"/>
</dbReference>
<dbReference type="NCBIfam" id="TIGR00057">
    <property type="entry name" value="L-threonylcarbamoyladenylate synthase"/>
    <property type="match status" value="1"/>
</dbReference>
<comment type="similarity">
    <text evidence="2">Belongs to the SUA5 family.</text>
</comment>
<keyword evidence="7" id="KW-0548">Nucleotidyltransferase</keyword>
<evidence type="ECO:0000256" key="5">
    <source>
        <dbReference type="ARBA" id="ARBA00022679"/>
    </source>
</evidence>
<evidence type="ECO:0000256" key="10">
    <source>
        <dbReference type="ARBA" id="ARBA00029774"/>
    </source>
</evidence>
<dbReference type="AlphaFoldDB" id="A0A6A8V503"/>
<keyword evidence="6" id="KW-0819">tRNA processing</keyword>
<name>A0A6A8V503_STRPA</name>
<dbReference type="GO" id="GO:0005524">
    <property type="term" value="F:ATP binding"/>
    <property type="evidence" value="ECO:0007669"/>
    <property type="project" value="UniProtKB-KW"/>
</dbReference>
<dbReference type="EMBL" id="WMZE01000002">
    <property type="protein sequence ID" value="MTS01110.1"/>
    <property type="molecule type" value="Genomic_DNA"/>
</dbReference>
<evidence type="ECO:0000313" key="13">
    <source>
        <dbReference type="EMBL" id="MTR66637.1"/>
    </source>
</evidence>
<gene>
    <name evidence="13" type="ORF">GMC73_05060</name>
    <name evidence="14" type="ORF">GMC90_04585</name>
</gene>
<evidence type="ECO:0000256" key="9">
    <source>
        <dbReference type="ARBA" id="ARBA00022840"/>
    </source>
</evidence>
<dbReference type="InterPro" id="IPR017945">
    <property type="entry name" value="DHBP_synth_RibB-like_a/b_dom"/>
</dbReference>
<dbReference type="GO" id="GO:0006450">
    <property type="term" value="P:regulation of translational fidelity"/>
    <property type="evidence" value="ECO:0007669"/>
    <property type="project" value="TreeGrafter"/>
</dbReference>
<dbReference type="GO" id="GO:0008033">
    <property type="term" value="P:tRNA processing"/>
    <property type="evidence" value="ECO:0007669"/>
    <property type="project" value="UniProtKB-KW"/>
</dbReference>
<dbReference type="RefSeq" id="WP_155126866.1">
    <property type="nucleotide sequence ID" value="NZ_WMYY01000004.1"/>
</dbReference>
<dbReference type="Gene3D" id="3.90.870.10">
    <property type="entry name" value="DHBP synthase"/>
    <property type="match status" value="1"/>
</dbReference>
<dbReference type="GO" id="GO:0005737">
    <property type="term" value="C:cytoplasm"/>
    <property type="evidence" value="ECO:0007669"/>
    <property type="project" value="UniProtKB-SubCell"/>
</dbReference>
<dbReference type="InterPro" id="IPR050156">
    <property type="entry name" value="TC-AMP_synthase_SUA5"/>
</dbReference>
<keyword evidence="8" id="KW-0547">Nucleotide-binding</keyword>
<evidence type="ECO:0000256" key="11">
    <source>
        <dbReference type="ARBA" id="ARBA00048366"/>
    </source>
</evidence>
<comment type="subcellular location">
    <subcellularLocation>
        <location evidence="1">Cytoplasm</location>
    </subcellularLocation>
</comment>
<dbReference type="PANTHER" id="PTHR17490:SF16">
    <property type="entry name" value="THREONYLCARBAMOYL-AMP SYNTHASE"/>
    <property type="match status" value="1"/>
</dbReference>
<dbReference type="InterPro" id="IPR006070">
    <property type="entry name" value="Sua5-like_dom"/>
</dbReference>
<evidence type="ECO:0000256" key="7">
    <source>
        <dbReference type="ARBA" id="ARBA00022695"/>
    </source>
</evidence>
<evidence type="ECO:0000256" key="2">
    <source>
        <dbReference type="ARBA" id="ARBA00007663"/>
    </source>
</evidence>
<sequence length="204" mass="22712">MDHIEKELEEGRAVILPTETVYGIFAKALEQEAVDYIYELKRRPREKALNLNVADEEDIRIYSKNQPSYLTKLIDSFLPGPLTIILQANEKVPDWIHSGMSTVGFRMPAHPKTLESIRKYGPLVGPSANLSGHASGTKYEAIIKEFDQVIPGFEDDAFLTGQDSTILDISGAKARILRQGSITKADLLAQVPELSFEEDNLPLS</sequence>
<dbReference type="PANTHER" id="PTHR17490">
    <property type="entry name" value="SUA5"/>
    <property type="match status" value="1"/>
</dbReference>
<dbReference type="SUPFAM" id="SSF55821">
    <property type="entry name" value="YrdC/RibB"/>
    <property type="match status" value="1"/>
</dbReference>
<feature type="domain" description="YrdC-like" evidence="12">
    <location>
        <begin position="1"/>
        <end position="182"/>
    </location>
</feature>
<keyword evidence="5" id="KW-0808">Transferase</keyword>
<evidence type="ECO:0000313" key="15">
    <source>
        <dbReference type="Proteomes" id="UP000460220"/>
    </source>
</evidence>
<accession>A0A6A8V503</accession>
<comment type="caution">
    <text evidence="14">The sequence shown here is derived from an EMBL/GenBank/DDBJ whole genome shotgun (WGS) entry which is preliminary data.</text>
</comment>